<dbReference type="AlphaFoldDB" id="A0A183HVQ3"/>
<organism evidence="3">
    <name type="scientific">Onchocerca flexuosa</name>
    <dbReference type="NCBI Taxonomy" id="387005"/>
    <lineage>
        <taxon>Eukaryota</taxon>
        <taxon>Metazoa</taxon>
        <taxon>Ecdysozoa</taxon>
        <taxon>Nematoda</taxon>
        <taxon>Chromadorea</taxon>
        <taxon>Rhabditida</taxon>
        <taxon>Spirurina</taxon>
        <taxon>Spiruromorpha</taxon>
        <taxon>Filarioidea</taxon>
        <taxon>Onchocercidae</taxon>
        <taxon>Onchocerca</taxon>
    </lineage>
</organism>
<dbReference type="WBParaSite" id="OFLC_0001156501-mRNA-1">
    <property type="protein sequence ID" value="OFLC_0001156501-mRNA-1"/>
    <property type="gene ID" value="OFLC_0001156501"/>
</dbReference>
<protein>
    <submittedName>
        <fullName evidence="1 3">Uncharacterized protein</fullName>
    </submittedName>
</protein>
<evidence type="ECO:0000313" key="1">
    <source>
        <dbReference type="EMBL" id="VDO77373.1"/>
    </source>
</evidence>
<dbReference type="STRING" id="387005.A0A183HVQ3"/>
<reference evidence="1 2" key="2">
    <citation type="submission" date="2018-11" db="EMBL/GenBank/DDBJ databases">
        <authorList>
            <consortium name="Pathogen Informatics"/>
        </authorList>
    </citation>
    <scope>NUCLEOTIDE SEQUENCE [LARGE SCALE GENOMIC DNA]</scope>
</reference>
<dbReference type="Proteomes" id="UP000267606">
    <property type="component" value="Unassembled WGS sequence"/>
</dbReference>
<reference evidence="3" key="1">
    <citation type="submission" date="2016-06" db="UniProtKB">
        <authorList>
            <consortium name="WormBaseParasite"/>
        </authorList>
    </citation>
    <scope>IDENTIFICATION</scope>
</reference>
<dbReference type="EMBL" id="UZAJ01016832">
    <property type="protein sequence ID" value="VDO77373.1"/>
    <property type="molecule type" value="Genomic_DNA"/>
</dbReference>
<accession>A0A183HVQ3</accession>
<evidence type="ECO:0000313" key="3">
    <source>
        <dbReference type="WBParaSite" id="OFLC_0001156501-mRNA-1"/>
    </source>
</evidence>
<sequence length="67" mass="7922">MHDDDSIDLLHWPNFLVRIPYLILTVSQMQDKFSLVRRRRRSDVSKTFDVKKTNGMNELNEWAIACG</sequence>
<evidence type="ECO:0000313" key="2">
    <source>
        <dbReference type="Proteomes" id="UP000267606"/>
    </source>
</evidence>
<name>A0A183HVQ3_9BILA</name>
<keyword evidence="2" id="KW-1185">Reference proteome</keyword>
<gene>
    <name evidence="1" type="ORF">OFLC_LOCUS11565</name>
</gene>
<proteinExistence type="predicted"/>